<evidence type="ECO:0000256" key="1">
    <source>
        <dbReference type="SAM" id="MobiDB-lite"/>
    </source>
</evidence>
<feature type="signal peptide" evidence="2">
    <location>
        <begin position="1"/>
        <end position="15"/>
    </location>
</feature>
<evidence type="ECO:0000259" key="3">
    <source>
        <dbReference type="Pfam" id="PF00188"/>
    </source>
</evidence>
<reference evidence="4 5" key="1">
    <citation type="submission" date="2018-06" db="EMBL/GenBank/DDBJ databases">
        <title>Genomic Encyclopedia of Type Strains, Phase IV (KMG-IV): sequencing the most valuable type-strain genomes for metagenomic binning, comparative biology and taxonomic classification.</title>
        <authorList>
            <person name="Goeker M."/>
        </authorList>
    </citation>
    <scope>NUCLEOTIDE SEQUENCE [LARGE SCALE GENOMIC DNA]</scope>
    <source>
        <strain evidence="4 5">DSM 18048</strain>
    </source>
</reference>
<dbReference type="Proteomes" id="UP000248326">
    <property type="component" value="Unassembled WGS sequence"/>
</dbReference>
<dbReference type="CDD" id="cd05379">
    <property type="entry name" value="CAP_bacterial"/>
    <property type="match status" value="1"/>
</dbReference>
<dbReference type="InterPro" id="IPR014044">
    <property type="entry name" value="CAP_dom"/>
</dbReference>
<name>A0A318S712_9DEIO</name>
<feature type="compositionally biased region" description="Pro residues" evidence="1">
    <location>
        <begin position="69"/>
        <end position="98"/>
    </location>
</feature>
<feature type="domain" description="SCP" evidence="3">
    <location>
        <begin position="129"/>
        <end position="249"/>
    </location>
</feature>
<feature type="region of interest" description="Disordered" evidence="1">
    <location>
        <begin position="20"/>
        <end position="118"/>
    </location>
</feature>
<feature type="compositionally biased region" description="Low complexity" evidence="1">
    <location>
        <begin position="36"/>
        <end position="68"/>
    </location>
</feature>
<keyword evidence="5" id="KW-1185">Reference proteome</keyword>
<accession>A0A318S712</accession>
<comment type="caution">
    <text evidence="4">The sequence shown here is derived from an EMBL/GenBank/DDBJ whole genome shotgun (WGS) entry which is preliminary data.</text>
</comment>
<evidence type="ECO:0000313" key="5">
    <source>
        <dbReference type="Proteomes" id="UP000248326"/>
    </source>
</evidence>
<evidence type="ECO:0000313" key="4">
    <source>
        <dbReference type="EMBL" id="PYE52829.1"/>
    </source>
</evidence>
<dbReference type="Pfam" id="PF00188">
    <property type="entry name" value="CAP"/>
    <property type="match status" value="1"/>
</dbReference>
<dbReference type="OrthoDB" id="68195at2"/>
<dbReference type="EMBL" id="QJSX01000012">
    <property type="protein sequence ID" value="PYE52829.1"/>
    <property type="molecule type" value="Genomic_DNA"/>
</dbReference>
<proteinExistence type="predicted"/>
<dbReference type="Gene3D" id="3.40.33.10">
    <property type="entry name" value="CAP"/>
    <property type="match status" value="1"/>
</dbReference>
<sequence length="255" mass="26367">MVVRGVLLLALASLATGSLRISPSPELTHPARPVLATPQPALTTPEPATATPVTPPTAISTPELAPVTPETPPVTPPPTISTPELAPPGTPPSPPQPTPLSTEAPAEPPNPAVRKSDSVETQLLANLDDLRASGVTCPGEASARTSGPVTADPRLARAAQQQAEFIAASGQVAHEGPDGTRPRDRAAAQGVTSSAVTEIVYLGQRGSFDRAVTWWLDSPIHCEIIADARYHSAGVSVQHGEHGTAYVVVFSDRSE</sequence>
<feature type="chain" id="PRO_5016339008" evidence="2">
    <location>
        <begin position="16"/>
        <end position="255"/>
    </location>
</feature>
<dbReference type="PANTHER" id="PTHR31157">
    <property type="entry name" value="SCP DOMAIN-CONTAINING PROTEIN"/>
    <property type="match status" value="1"/>
</dbReference>
<organism evidence="4 5">
    <name type="scientific">Deinococcus yavapaiensis KR-236</name>
    <dbReference type="NCBI Taxonomy" id="694435"/>
    <lineage>
        <taxon>Bacteria</taxon>
        <taxon>Thermotogati</taxon>
        <taxon>Deinococcota</taxon>
        <taxon>Deinococci</taxon>
        <taxon>Deinococcales</taxon>
        <taxon>Deinococcaceae</taxon>
        <taxon>Deinococcus</taxon>
    </lineage>
</organism>
<dbReference type="InterPro" id="IPR035940">
    <property type="entry name" value="CAP_sf"/>
</dbReference>
<dbReference type="PANTHER" id="PTHR31157:SF1">
    <property type="entry name" value="SCP DOMAIN-CONTAINING PROTEIN"/>
    <property type="match status" value="1"/>
</dbReference>
<dbReference type="AlphaFoldDB" id="A0A318S712"/>
<dbReference type="SUPFAM" id="SSF55797">
    <property type="entry name" value="PR-1-like"/>
    <property type="match status" value="1"/>
</dbReference>
<evidence type="ECO:0000256" key="2">
    <source>
        <dbReference type="SAM" id="SignalP"/>
    </source>
</evidence>
<gene>
    <name evidence="4" type="ORF">DES52_112151</name>
</gene>
<keyword evidence="2" id="KW-0732">Signal</keyword>
<protein>
    <submittedName>
        <fullName evidence="4">Uncharacterized protein YkwD</fullName>
    </submittedName>
</protein>